<reference evidence="11 12" key="1">
    <citation type="journal article" date="2021" name="MBio">
        <title>A New Model Trypanosomatid, Novymonas esmeraldas: Genomic Perception of Its 'Candidatus Pandoraea novymonadis' Endosymbiont.</title>
        <authorList>
            <person name="Zakharova A."/>
            <person name="Saura A."/>
            <person name="Butenko A."/>
            <person name="Podesvova L."/>
            <person name="Warmusova S."/>
            <person name="Kostygov A.Y."/>
            <person name="Nenarokova A."/>
            <person name="Lukes J."/>
            <person name="Opperdoes F.R."/>
            <person name="Yurchenko V."/>
        </authorList>
    </citation>
    <scope>NUCLEOTIDE SEQUENCE [LARGE SCALE GENOMIC DNA]</scope>
    <source>
        <strain evidence="11 12">E262AT.01</strain>
    </source>
</reference>
<evidence type="ECO:0000256" key="10">
    <source>
        <dbReference type="RuleBase" id="RU362022"/>
    </source>
</evidence>
<organism evidence="11 12">
    <name type="scientific">Novymonas esmeraldas</name>
    <dbReference type="NCBI Taxonomy" id="1808958"/>
    <lineage>
        <taxon>Eukaryota</taxon>
        <taxon>Discoba</taxon>
        <taxon>Euglenozoa</taxon>
        <taxon>Kinetoplastea</taxon>
        <taxon>Metakinetoplastina</taxon>
        <taxon>Trypanosomatida</taxon>
        <taxon>Trypanosomatidae</taxon>
        <taxon>Novymonas</taxon>
    </lineage>
</organism>
<comment type="catalytic activity">
    <reaction evidence="10">
        <text>[protein]-C-terminal S-[(2E,6E)-farnesyl]-L-cysteine + S-adenosyl-L-methionine = [protein]-C-terminal S-[(2E,6E)-farnesyl]-L-cysteine methyl ester + S-adenosyl-L-homocysteine</text>
        <dbReference type="Rhea" id="RHEA:21672"/>
        <dbReference type="Rhea" id="RHEA-COMP:12125"/>
        <dbReference type="Rhea" id="RHEA-COMP:12126"/>
        <dbReference type="ChEBI" id="CHEBI:57856"/>
        <dbReference type="ChEBI" id="CHEBI:59789"/>
        <dbReference type="ChEBI" id="CHEBI:90510"/>
        <dbReference type="ChEBI" id="CHEBI:90511"/>
        <dbReference type="EC" id="2.1.1.100"/>
    </reaction>
</comment>
<evidence type="ECO:0000256" key="7">
    <source>
        <dbReference type="ARBA" id="ARBA00022692"/>
    </source>
</evidence>
<feature type="transmembrane region" description="Helical" evidence="10">
    <location>
        <begin position="69"/>
        <end position="90"/>
    </location>
</feature>
<evidence type="ECO:0000256" key="3">
    <source>
        <dbReference type="ARBA" id="ARBA00012151"/>
    </source>
</evidence>
<sequence>MPPHCRANQNSSAEGEEEVEEVRRINRELRRNLILETALIAFALGALTVASVVLVVYGWRAHQDELFALGMYLLVTQLAFHIFEFLAAALTRPHDTHPDAFMVLHSTPYLVASGTALLEFLLEVYAVPEALKVAPHHHPILGLLFRVNRASTLLFSVLVAVFYGIRVVSMLQCGANFSLIIEHERRSSHKLVTHGLYRYLRHPAYFGWFWRTCCAQLILANPISAVAHAGVTWYFFRSRIAYEEATLQRADYFGDTYTRYKERTIVGIPFL</sequence>
<accession>A0AAW0F3Z6</accession>
<comment type="subcellular location">
    <subcellularLocation>
        <location evidence="10">Endoplasmic reticulum membrane</location>
        <topology evidence="10">Multi-pass membrane protein</topology>
    </subcellularLocation>
    <subcellularLocation>
        <location evidence="1">Membrane</location>
        <topology evidence="1">Multi-pass membrane protein</topology>
    </subcellularLocation>
</comment>
<keyword evidence="8 10" id="KW-1133">Transmembrane helix</keyword>
<evidence type="ECO:0000256" key="6">
    <source>
        <dbReference type="ARBA" id="ARBA00022691"/>
    </source>
</evidence>
<feature type="transmembrane region" description="Helical" evidence="10">
    <location>
        <begin position="153"/>
        <end position="181"/>
    </location>
</feature>
<dbReference type="EC" id="2.1.1.100" evidence="3 10"/>
<dbReference type="GO" id="GO:0005789">
    <property type="term" value="C:endoplasmic reticulum membrane"/>
    <property type="evidence" value="ECO:0007669"/>
    <property type="project" value="UniProtKB-SubCell"/>
</dbReference>
<dbReference type="PANTHER" id="PTHR12714:SF9">
    <property type="entry name" value="PROTEIN-S-ISOPRENYLCYSTEINE O-METHYLTRANSFERASE"/>
    <property type="match status" value="1"/>
</dbReference>
<dbReference type="InterPro" id="IPR025770">
    <property type="entry name" value="PPMT_MeTrfase"/>
</dbReference>
<dbReference type="PROSITE" id="PS51564">
    <property type="entry name" value="SAM_ICMT"/>
    <property type="match status" value="1"/>
</dbReference>
<dbReference type="InterPro" id="IPR007269">
    <property type="entry name" value="ICMT_MeTrfase"/>
</dbReference>
<protein>
    <recommendedName>
        <fullName evidence="3 10">Protein-S-isoprenylcysteine O-methyltransferase</fullName>
        <ecNumber evidence="3 10">2.1.1.100</ecNumber>
    </recommendedName>
</protein>
<evidence type="ECO:0000256" key="2">
    <source>
        <dbReference type="ARBA" id="ARBA00009140"/>
    </source>
</evidence>
<comment type="similarity">
    <text evidence="2 10">Belongs to the class VI-like SAM-binding methyltransferase superfamily. Isoprenylcysteine carboxyl methyltransferase family.</text>
</comment>
<dbReference type="GO" id="GO:0004671">
    <property type="term" value="F:protein C-terminal S-isoprenylcysteine carboxyl O-methyltransferase activity"/>
    <property type="evidence" value="ECO:0007669"/>
    <property type="project" value="UniProtKB-EC"/>
</dbReference>
<proteinExistence type="inferred from homology"/>
<feature type="transmembrane region" description="Helical" evidence="10">
    <location>
        <begin position="33"/>
        <end position="57"/>
    </location>
</feature>
<dbReference type="EMBL" id="JAECZO010000013">
    <property type="protein sequence ID" value="KAK7201302.1"/>
    <property type="molecule type" value="Genomic_DNA"/>
</dbReference>
<evidence type="ECO:0000256" key="8">
    <source>
        <dbReference type="ARBA" id="ARBA00022989"/>
    </source>
</evidence>
<evidence type="ECO:0000256" key="4">
    <source>
        <dbReference type="ARBA" id="ARBA00022603"/>
    </source>
</evidence>
<keyword evidence="7 10" id="KW-0812">Transmembrane</keyword>
<dbReference type="Pfam" id="PF04140">
    <property type="entry name" value="ICMT"/>
    <property type="match status" value="1"/>
</dbReference>
<evidence type="ECO:0000256" key="9">
    <source>
        <dbReference type="ARBA" id="ARBA00023136"/>
    </source>
</evidence>
<keyword evidence="4 10" id="KW-0489">Methyltransferase</keyword>
<keyword evidence="12" id="KW-1185">Reference proteome</keyword>
<dbReference type="AlphaFoldDB" id="A0AAW0F3Z6"/>
<dbReference type="PANTHER" id="PTHR12714">
    <property type="entry name" value="PROTEIN-S ISOPRENYLCYSTEINE O-METHYLTRANSFERASE"/>
    <property type="match status" value="1"/>
</dbReference>
<keyword evidence="9 10" id="KW-0472">Membrane</keyword>
<feature type="transmembrane region" description="Helical" evidence="10">
    <location>
        <begin position="102"/>
        <end position="122"/>
    </location>
</feature>
<keyword evidence="10" id="KW-0256">Endoplasmic reticulum</keyword>
<name>A0AAW0F3Z6_9TRYP</name>
<dbReference type="GO" id="GO:0032259">
    <property type="term" value="P:methylation"/>
    <property type="evidence" value="ECO:0007669"/>
    <property type="project" value="UniProtKB-KW"/>
</dbReference>
<keyword evidence="5" id="KW-0808">Transferase</keyword>
<dbReference type="Gene3D" id="1.20.120.1630">
    <property type="match status" value="1"/>
</dbReference>
<comment type="caution">
    <text evidence="11">The sequence shown here is derived from an EMBL/GenBank/DDBJ whole genome shotgun (WGS) entry which is preliminary data.</text>
</comment>
<dbReference type="Proteomes" id="UP001430356">
    <property type="component" value="Unassembled WGS sequence"/>
</dbReference>
<evidence type="ECO:0000313" key="12">
    <source>
        <dbReference type="Proteomes" id="UP001430356"/>
    </source>
</evidence>
<evidence type="ECO:0000256" key="1">
    <source>
        <dbReference type="ARBA" id="ARBA00004141"/>
    </source>
</evidence>
<gene>
    <name evidence="11" type="ORF">NESM_000192100</name>
</gene>
<keyword evidence="6 10" id="KW-0949">S-adenosyl-L-methionine</keyword>
<evidence type="ECO:0000313" key="11">
    <source>
        <dbReference type="EMBL" id="KAK7201302.1"/>
    </source>
</evidence>
<evidence type="ECO:0000256" key="5">
    <source>
        <dbReference type="ARBA" id="ARBA00022679"/>
    </source>
</evidence>